<feature type="transmembrane region" description="Helical" evidence="1">
    <location>
        <begin position="69"/>
        <end position="85"/>
    </location>
</feature>
<reference evidence="2" key="1">
    <citation type="submission" date="2019-11" db="EMBL/GenBank/DDBJ databases">
        <authorList>
            <person name="Feng L."/>
        </authorList>
    </citation>
    <scope>NUCLEOTIDE SEQUENCE</scope>
    <source>
        <strain evidence="2">CTertiumLFYP3</strain>
    </source>
</reference>
<feature type="transmembrane region" description="Helical" evidence="1">
    <location>
        <begin position="40"/>
        <end position="57"/>
    </location>
</feature>
<protein>
    <submittedName>
        <fullName evidence="2">Uncharacterized protein</fullName>
    </submittedName>
</protein>
<organism evidence="2">
    <name type="scientific">Clostridium tertium</name>
    <dbReference type="NCBI Taxonomy" id="1559"/>
    <lineage>
        <taxon>Bacteria</taxon>
        <taxon>Bacillati</taxon>
        <taxon>Bacillota</taxon>
        <taxon>Clostridia</taxon>
        <taxon>Eubacteriales</taxon>
        <taxon>Clostridiaceae</taxon>
        <taxon>Clostridium</taxon>
    </lineage>
</organism>
<dbReference type="AlphaFoldDB" id="A0A6N3FNQ2"/>
<keyword evidence="1" id="KW-1133">Transmembrane helix</keyword>
<accession>A0A6N3FNQ2</accession>
<gene>
    <name evidence="2" type="ORF">CTLFYP3_02761</name>
</gene>
<keyword evidence="1" id="KW-0812">Transmembrane</keyword>
<evidence type="ECO:0000256" key="1">
    <source>
        <dbReference type="SAM" id="Phobius"/>
    </source>
</evidence>
<keyword evidence="1" id="KW-0472">Membrane</keyword>
<dbReference type="EMBL" id="CACRTO010000041">
    <property type="protein sequence ID" value="VYU53506.1"/>
    <property type="molecule type" value="Genomic_DNA"/>
</dbReference>
<sequence>MDFVYRIIPVMISMTIAQILLFKVWKNPLRIIGNTVKKKLISFVIIFISVILIEWFIDSSTINYKEVYSSLLLGIFIMVNGRLFCTDIEGEDKYKSKNN</sequence>
<name>A0A6N3FNQ2_9CLOT</name>
<feature type="transmembrane region" description="Helical" evidence="1">
    <location>
        <begin position="6"/>
        <end position="25"/>
    </location>
</feature>
<proteinExistence type="predicted"/>
<evidence type="ECO:0000313" key="2">
    <source>
        <dbReference type="EMBL" id="VYU53506.1"/>
    </source>
</evidence>
<dbReference type="RefSeq" id="WP_156627210.1">
    <property type="nucleotide sequence ID" value="NZ_CACRTO010000041.1"/>
</dbReference>